<keyword evidence="1" id="KW-0732">Signal</keyword>
<protein>
    <submittedName>
        <fullName evidence="2">Uncharacterized protein</fullName>
    </submittedName>
</protein>
<dbReference type="PROSITE" id="PS51257">
    <property type="entry name" value="PROKAR_LIPOPROTEIN"/>
    <property type="match status" value="1"/>
</dbReference>
<dbReference type="EMBL" id="BRYB01000546">
    <property type="protein sequence ID" value="GMI32377.1"/>
    <property type="molecule type" value="Genomic_DNA"/>
</dbReference>
<dbReference type="Proteomes" id="UP001165060">
    <property type="component" value="Unassembled WGS sequence"/>
</dbReference>
<name>A0ABQ6MTV5_9STRA</name>
<sequence>MKFCAALPLLLTSAAASCGTFSNLLMADMGDGDEKYMSLEDGQLTLSQQDPLWNLTATVDSTCSATIDFSLSDKPAYPPVPLEAHLRFSTLSTVQLEYTDSSGTLNDDDTYPLNVWTSTVPQAAQAPCAQDFPDTKFQDLHDGDVKTVSLSGSTLTMGQEGIWSLTTTVDPKTCQAIVDFSTTTKPDQPPVPLVATVAVAVGAAGDEAVQIIYTDETGELNDDPVYPLNIWQAV</sequence>
<keyword evidence="3" id="KW-1185">Reference proteome</keyword>
<feature type="signal peptide" evidence="1">
    <location>
        <begin position="1"/>
        <end position="16"/>
    </location>
</feature>
<evidence type="ECO:0000313" key="2">
    <source>
        <dbReference type="EMBL" id="GMI32377.1"/>
    </source>
</evidence>
<gene>
    <name evidence="2" type="ORF">TeGR_g14815</name>
</gene>
<evidence type="ECO:0000313" key="3">
    <source>
        <dbReference type="Proteomes" id="UP001165060"/>
    </source>
</evidence>
<organism evidence="2 3">
    <name type="scientific">Tetraparma gracilis</name>
    <dbReference type="NCBI Taxonomy" id="2962635"/>
    <lineage>
        <taxon>Eukaryota</taxon>
        <taxon>Sar</taxon>
        <taxon>Stramenopiles</taxon>
        <taxon>Ochrophyta</taxon>
        <taxon>Bolidophyceae</taxon>
        <taxon>Parmales</taxon>
        <taxon>Triparmaceae</taxon>
        <taxon>Tetraparma</taxon>
    </lineage>
</organism>
<accession>A0ABQ6MTV5</accession>
<evidence type="ECO:0000256" key="1">
    <source>
        <dbReference type="SAM" id="SignalP"/>
    </source>
</evidence>
<comment type="caution">
    <text evidence="2">The sequence shown here is derived from an EMBL/GenBank/DDBJ whole genome shotgun (WGS) entry which is preliminary data.</text>
</comment>
<reference evidence="2 3" key="1">
    <citation type="journal article" date="2023" name="Commun. Biol.">
        <title>Genome analysis of Parmales, the sister group of diatoms, reveals the evolutionary specialization of diatoms from phago-mixotrophs to photoautotrophs.</title>
        <authorList>
            <person name="Ban H."/>
            <person name="Sato S."/>
            <person name="Yoshikawa S."/>
            <person name="Yamada K."/>
            <person name="Nakamura Y."/>
            <person name="Ichinomiya M."/>
            <person name="Sato N."/>
            <person name="Blanc-Mathieu R."/>
            <person name="Endo H."/>
            <person name="Kuwata A."/>
            <person name="Ogata H."/>
        </authorList>
    </citation>
    <scope>NUCLEOTIDE SEQUENCE [LARGE SCALE GENOMIC DNA]</scope>
</reference>
<proteinExistence type="predicted"/>
<feature type="chain" id="PRO_5047165503" evidence="1">
    <location>
        <begin position="17"/>
        <end position="234"/>
    </location>
</feature>